<keyword evidence="4" id="KW-1185">Reference proteome</keyword>
<dbReference type="RefSeq" id="XP_024886818.1">
    <property type="nucleotide sequence ID" value="XM_025031050.1"/>
</dbReference>
<protein>
    <submittedName>
        <fullName evidence="5">Uncharacterized protein LOC112464196</fullName>
    </submittedName>
</protein>
<dbReference type="InterPro" id="IPR001878">
    <property type="entry name" value="Znf_CCHC"/>
</dbReference>
<keyword evidence="1" id="KW-0862">Zinc</keyword>
<evidence type="ECO:0000313" key="4">
    <source>
        <dbReference type="Proteomes" id="UP000504618"/>
    </source>
</evidence>
<dbReference type="Proteomes" id="UP000504618">
    <property type="component" value="Unplaced"/>
</dbReference>
<dbReference type="AlphaFoldDB" id="A0A6J1QY68"/>
<dbReference type="GO" id="GO:0003676">
    <property type="term" value="F:nucleic acid binding"/>
    <property type="evidence" value="ECO:0007669"/>
    <property type="project" value="InterPro"/>
</dbReference>
<dbReference type="GeneID" id="112464196"/>
<accession>A0A6J1QY68</accession>
<feature type="domain" description="CCHC-type" evidence="3">
    <location>
        <begin position="287"/>
        <end position="302"/>
    </location>
</feature>
<dbReference type="PROSITE" id="PS50158">
    <property type="entry name" value="ZF_CCHC"/>
    <property type="match status" value="1"/>
</dbReference>
<proteinExistence type="predicted"/>
<dbReference type="GO" id="GO:0008270">
    <property type="term" value="F:zinc ion binding"/>
    <property type="evidence" value="ECO:0007669"/>
    <property type="project" value="UniProtKB-KW"/>
</dbReference>
<evidence type="ECO:0000256" key="2">
    <source>
        <dbReference type="SAM" id="MobiDB-lite"/>
    </source>
</evidence>
<sequence length="356" mass="40822">MEKIGSSSSQVEEPVNSEQAGFPNESTVTAVTVPPIFATKDHLIANWFSWKNEFLAYLRRIDKAGDNRHLWGIMLLNRMGPVGQKIHRTFTFYDKNEQEDITALIKRFDIYCMYGDAKRGGEDIDRYINDLIFIAVTWNHDDPAAIVKEKIIQDISIQRFTGKAALLIESKGENFIPYLQSLGLNEIILFWKQCEDLMAQKIEETPKRDSPYTEPTGMEYTRSSMEHKRNRCPAWRNCLHLLFCAQCNKCKQLNYFTDRHKAKYIYSCAKCGMNHLDLHCPAYGELCTKCGERNHFSLKCPSATSCSKCGTNHAASTCPAQGQIHRHYKKPNHLEEQCASKLNDGQHIPTVHESFI</sequence>
<evidence type="ECO:0000313" key="5">
    <source>
        <dbReference type="RefSeq" id="XP_024886818.1"/>
    </source>
</evidence>
<reference evidence="5" key="1">
    <citation type="submission" date="2025-08" db="UniProtKB">
        <authorList>
            <consortium name="RefSeq"/>
        </authorList>
    </citation>
    <scope>IDENTIFICATION</scope>
    <source>
        <tissue evidence="5">Whole body</tissue>
    </source>
</reference>
<evidence type="ECO:0000256" key="1">
    <source>
        <dbReference type="PROSITE-ProRule" id="PRU00047"/>
    </source>
</evidence>
<feature type="region of interest" description="Disordered" evidence="2">
    <location>
        <begin position="1"/>
        <end position="23"/>
    </location>
</feature>
<evidence type="ECO:0000259" key="3">
    <source>
        <dbReference type="PROSITE" id="PS50158"/>
    </source>
</evidence>
<gene>
    <name evidence="5" type="primary">LOC112464196</name>
</gene>
<organism evidence="4 5">
    <name type="scientific">Temnothorax curvispinosus</name>
    <dbReference type="NCBI Taxonomy" id="300111"/>
    <lineage>
        <taxon>Eukaryota</taxon>
        <taxon>Metazoa</taxon>
        <taxon>Ecdysozoa</taxon>
        <taxon>Arthropoda</taxon>
        <taxon>Hexapoda</taxon>
        <taxon>Insecta</taxon>
        <taxon>Pterygota</taxon>
        <taxon>Neoptera</taxon>
        <taxon>Endopterygota</taxon>
        <taxon>Hymenoptera</taxon>
        <taxon>Apocrita</taxon>
        <taxon>Aculeata</taxon>
        <taxon>Formicoidea</taxon>
        <taxon>Formicidae</taxon>
        <taxon>Myrmicinae</taxon>
        <taxon>Temnothorax</taxon>
    </lineage>
</organism>
<dbReference type="OrthoDB" id="2286242at2759"/>
<keyword evidence="1" id="KW-0479">Metal-binding</keyword>
<keyword evidence="1" id="KW-0863">Zinc-finger</keyword>
<name>A0A6J1QY68_9HYME</name>